<name>A0ABM7ZDM7_9BACT</name>
<accession>A0ABM7ZDM7</accession>
<evidence type="ECO:0000313" key="2">
    <source>
        <dbReference type="Proteomes" id="UP001062263"/>
    </source>
</evidence>
<protein>
    <recommendedName>
        <fullName evidence="3">DUF4198 domain-containing protein</fullName>
    </recommendedName>
</protein>
<organism evidence="1 2">
    <name type="scientific">Akkermansia biwaensis</name>
    <dbReference type="NCBI Taxonomy" id="2946555"/>
    <lineage>
        <taxon>Bacteria</taxon>
        <taxon>Pseudomonadati</taxon>
        <taxon>Verrucomicrobiota</taxon>
        <taxon>Verrucomicrobiia</taxon>
        <taxon>Verrucomicrobiales</taxon>
        <taxon>Akkermansiaceae</taxon>
        <taxon>Akkermansia</taxon>
    </lineage>
</organism>
<keyword evidence="2" id="KW-1185">Reference proteome</keyword>
<sequence>MALCSSSFAGEIPEEPVITVSPYNWSTQSVRMGDPSKKRQLDLELKVTMKAAEESGWKIACCGVGEGGLKLADSEGSSCPGMECCYDDSPSLLEGLEKGKTITLSTESWLPSADAKWMEVSGKIPFFICRASFMSESVSLKMEEGSSVPLVLRNAGSDGGDVDAVLEVVPYKVIGSQGFVSLRLFAPSKIGFLGANVESEDGAVLPVDGPSEYVPGEVDHPGRKYCWIMNFREEDIKEGEWKVAVKYADELKEIMVPVQARFGLFGVMENRNIQQEENGDEKARHDK</sequence>
<proteinExistence type="predicted"/>
<evidence type="ECO:0000313" key="1">
    <source>
        <dbReference type="EMBL" id="BDL42755.1"/>
    </source>
</evidence>
<evidence type="ECO:0008006" key="3">
    <source>
        <dbReference type="Google" id="ProtNLM"/>
    </source>
</evidence>
<dbReference type="EMBL" id="AP025943">
    <property type="protein sequence ID" value="BDL42755.1"/>
    <property type="molecule type" value="Genomic_DNA"/>
</dbReference>
<dbReference type="Proteomes" id="UP001062263">
    <property type="component" value="Chromosome"/>
</dbReference>
<gene>
    <name evidence="1" type="ORF">Abiwalacus_03290</name>
</gene>
<reference evidence="1" key="1">
    <citation type="submission" date="2022-06" db="EMBL/GenBank/DDBJ databases">
        <title>Akkermansia biwalacus sp. nov., an anaerobic mucin-degrading bacterium isolated from human intestine.</title>
        <authorList>
            <person name="Kobayashi Y."/>
            <person name="Inoue S."/>
            <person name="Kawahara T."/>
            <person name="Kohda N."/>
        </authorList>
    </citation>
    <scope>NUCLEOTIDE SEQUENCE</scope>
    <source>
        <strain evidence="1">WON2089</strain>
    </source>
</reference>